<dbReference type="InterPro" id="IPR012334">
    <property type="entry name" value="Pectin_lyas_fold"/>
</dbReference>
<proteinExistence type="predicted"/>
<reference evidence="2 3" key="1">
    <citation type="submission" date="2018-02" db="EMBL/GenBank/DDBJ databases">
        <title>Comparative genomes isolates from brazilian mangrove.</title>
        <authorList>
            <person name="Araujo J.E."/>
            <person name="Taketani R.G."/>
            <person name="Silva M.C.P."/>
            <person name="Loureco M.V."/>
            <person name="Andreote F.D."/>
        </authorList>
    </citation>
    <scope>NUCLEOTIDE SEQUENCE [LARGE SCALE GENOMIC DNA]</scope>
    <source>
        <strain evidence="2 3">Nap-Phe MGV</strain>
    </source>
</reference>
<accession>A0A2S8GI88</accession>
<evidence type="ECO:0000256" key="1">
    <source>
        <dbReference type="SAM" id="SignalP"/>
    </source>
</evidence>
<evidence type="ECO:0000313" key="3">
    <source>
        <dbReference type="Proteomes" id="UP000237819"/>
    </source>
</evidence>
<evidence type="ECO:0008006" key="4">
    <source>
        <dbReference type="Google" id="ProtNLM"/>
    </source>
</evidence>
<feature type="chain" id="PRO_5015603600" description="Right handed beta helix domain-containing protein" evidence="1">
    <location>
        <begin position="24"/>
        <end position="383"/>
    </location>
</feature>
<dbReference type="Proteomes" id="UP000237819">
    <property type="component" value="Unassembled WGS sequence"/>
</dbReference>
<dbReference type="SUPFAM" id="SSF51126">
    <property type="entry name" value="Pectin lyase-like"/>
    <property type="match status" value="1"/>
</dbReference>
<dbReference type="RefSeq" id="WP_105337138.1">
    <property type="nucleotide sequence ID" value="NZ_PUHZ01000020.1"/>
</dbReference>
<dbReference type="EMBL" id="PUHZ01000020">
    <property type="protein sequence ID" value="PQO44169.1"/>
    <property type="molecule type" value="Genomic_DNA"/>
</dbReference>
<comment type="caution">
    <text evidence="2">The sequence shown here is derived from an EMBL/GenBank/DDBJ whole genome shotgun (WGS) entry which is preliminary data.</text>
</comment>
<dbReference type="Gene3D" id="2.160.20.10">
    <property type="entry name" value="Single-stranded right-handed beta-helix, Pectin lyase-like"/>
    <property type="match status" value="1"/>
</dbReference>
<dbReference type="InterPro" id="IPR011050">
    <property type="entry name" value="Pectin_lyase_fold/virulence"/>
</dbReference>
<protein>
    <recommendedName>
        <fullName evidence="4">Right handed beta helix domain-containing protein</fullName>
    </recommendedName>
</protein>
<feature type="signal peptide" evidence="1">
    <location>
        <begin position="1"/>
        <end position="23"/>
    </location>
</feature>
<organism evidence="2 3">
    <name type="scientific">Blastopirellula marina</name>
    <dbReference type="NCBI Taxonomy" id="124"/>
    <lineage>
        <taxon>Bacteria</taxon>
        <taxon>Pseudomonadati</taxon>
        <taxon>Planctomycetota</taxon>
        <taxon>Planctomycetia</taxon>
        <taxon>Pirellulales</taxon>
        <taxon>Pirellulaceae</taxon>
        <taxon>Blastopirellula</taxon>
    </lineage>
</organism>
<sequence length="383" mass="41139">MTRTQIILTLGIVCGWLTVSALAATPDPTQPGYNGRVGTKIYVSKLGDGSDGKSWATAFPTIQQGLSAAPDDDGGHCVIVRPDVYVEANLAPANKGAAGAYNTLICDYDGSLGSGATGWALIDAGDPQLGFKSWDWWSTIRASDKNWPVGNNQETFSSIIWDRWAIRRFYASGGDGGFFWDLTSKSGEGFTVVVEDCVGIGRAFGGGVVYPQVRPDEPSAFRRCYFLALDFVGDTAAVLVGGSEEVMPDRPHVVFEDCTMVHSDNALAISYAAHQTNVKLIDCRLIVLNFTQPEMGGQSTGIICTHGNSKEGGLHVDLQDCQLAGYSLFTPGPFSKLASYTLTGDNSAYVQYKQPLPEGFRRIGVWPADLFSQIAPPPLKSVK</sequence>
<gene>
    <name evidence="2" type="ORF">C5Y93_19525</name>
</gene>
<keyword evidence="1" id="KW-0732">Signal</keyword>
<evidence type="ECO:0000313" key="2">
    <source>
        <dbReference type="EMBL" id="PQO44169.1"/>
    </source>
</evidence>
<dbReference type="OrthoDB" id="252609at2"/>
<dbReference type="AlphaFoldDB" id="A0A2S8GI88"/>
<name>A0A2S8GI88_9BACT</name>